<comment type="caution">
    <text evidence="9">The sequence shown here is derived from an EMBL/GenBank/DDBJ whole genome shotgun (WGS) entry which is preliminary data.</text>
</comment>
<feature type="transmembrane region" description="Helical" evidence="7">
    <location>
        <begin position="203"/>
        <end position="226"/>
    </location>
</feature>
<dbReference type="STRING" id="1802532.A2210_01685"/>
<feature type="transmembrane region" description="Helical" evidence="7">
    <location>
        <begin position="111"/>
        <end position="130"/>
    </location>
</feature>
<feature type="domain" description="RCK N-terminal" evidence="8">
    <location>
        <begin position="402"/>
        <end position="519"/>
    </location>
</feature>
<dbReference type="GO" id="GO:0015297">
    <property type="term" value="F:antiporter activity"/>
    <property type="evidence" value="ECO:0007669"/>
    <property type="project" value="InterPro"/>
</dbReference>
<evidence type="ECO:0000313" key="10">
    <source>
        <dbReference type="Proteomes" id="UP000177855"/>
    </source>
</evidence>
<protein>
    <recommendedName>
        <fullName evidence="8">RCK N-terminal domain-containing protein</fullName>
    </recommendedName>
</protein>
<reference evidence="9 10" key="1">
    <citation type="journal article" date="2016" name="Nat. Commun.">
        <title>Thousands of microbial genomes shed light on interconnected biogeochemical processes in an aquifer system.</title>
        <authorList>
            <person name="Anantharaman K."/>
            <person name="Brown C.T."/>
            <person name="Hug L.A."/>
            <person name="Sharon I."/>
            <person name="Castelle C.J."/>
            <person name="Probst A.J."/>
            <person name="Thomas B.C."/>
            <person name="Singh A."/>
            <person name="Wilkins M.J."/>
            <person name="Karaoz U."/>
            <person name="Brodie E.L."/>
            <person name="Williams K.H."/>
            <person name="Hubbard S.S."/>
            <person name="Banfield J.F."/>
        </authorList>
    </citation>
    <scope>NUCLEOTIDE SEQUENCE [LARGE SCALE GENOMIC DNA]</scope>
</reference>
<dbReference type="Pfam" id="PF00999">
    <property type="entry name" value="Na_H_Exchanger"/>
    <property type="match status" value="1"/>
</dbReference>
<dbReference type="GO" id="GO:0016020">
    <property type="term" value="C:membrane"/>
    <property type="evidence" value="ECO:0007669"/>
    <property type="project" value="UniProtKB-SubCell"/>
</dbReference>
<feature type="transmembrane region" description="Helical" evidence="7">
    <location>
        <begin position="170"/>
        <end position="191"/>
    </location>
</feature>
<keyword evidence="4 7" id="KW-0812">Transmembrane</keyword>
<comment type="subcellular location">
    <subcellularLocation>
        <location evidence="1">Membrane</location>
        <topology evidence="1">Multi-pass membrane protein</topology>
    </subcellularLocation>
</comment>
<dbReference type="Gene3D" id="1.20.1530.20">
    <property type="match status" value="1"/>
</dbReference>
<feature type="transmembrane region" description="Helical" evidence="7">
    <location>
        <begin position="350"/>
        <end position="369"/>
    </location>
</feature>
<dbReference type="InterPro" id="IPR003148">
    <property type="entry name" value="RCK_N"/>
</dbReference>
<feature type="transmembrane region" description="Helical" evidence="7">
    <location>
        <begin position="6"/>
        <end position="23"/>
    </location>
</feature>
<feature type="transmembrane region" description="Helical" evidence="7">
    <location>
        <begin position="261"/>
        <end position="279"/>
    </location>
</feature>
<gene>
    <name evidence="9" type="ORF">A2210_01685</name>
</gene>
<evidence type="ECO:0000313" key="9">
    <source>
        <dbReference type="EMBL" id="OGM76625.1"/>
    </source>
</evidence>
<dbReference type="GO" id="GO:1902600">
    <property type="term" value="P:proton transmembrane transport"/>
    <property type="evidence" value="ECO:0007669"/>
    <property type="project" value="InterPro"/>
</dbReference>
<dbReference type="InterPro" id="IPR036291">
    <property type="entry name" value="NAD(P)-bd_dom_sf"/>
</dbReference>
<evidence type="ECO:0000259" key="8">
    <source>
        <dbReference type="PROSITE" id="PS51201"/>
    </source>
</evidence>
<sequence>MIFSEIALLLVVAAIFAILARLLRQPLLVGYLFAGLLLAFFGFVENGEAFANLGKIGVTLLLFLVGLEMNLKELPTVGKAALLTGVGQIVFTSIIGFFIASALGFGILPAVYIAIALTFSSTIIIIKLLSEKGDLGTLYGKIAVGFLLVQDFVAVLILMFLAGIKGQEASFGSFVFIGIKALILFFLVWLLSQKILPRFYEKFLSSSPELLFVASLAWALGVAALVGGPLGFSFEIGGFLAGVALSNLPEHLGIASKTRPLRDFFLIIFFLALGTNLLVHNIGTILAPALIFSLFVLIGHPLIVMIIMGLLRYKKRTSFLASVTSAQISEFSFILMAMGLSLGHVGEAEVSLVILVGVITMTVSTYLILGSGKIYSKIKNLISIFERAKTQEDVLLPKDDFSDHIVLVGAGRTGRILLPYLKRKALPFVVIDYNPKIFATLSAEGTPIIFGDIEDTEIMQIAKVEKARMVISTVSNFSDNLPILEYVRNLKSKPIVISRAAAKEDAVKLYEAGATYVLVPEIMAGEYLRHIFLSHGLGEETIKKMGKGHFKRLLDISH</sequence>
<comment type="similarity">
    <text evidence="2">Belongs to the monovalent cation:proton antiporter 2 (CPA2) transporter (TC 2.A.37) family.</text>
</comment>
<feature type="transmembrane region" description="Helical" evidence="7">
    <location>
        <begin position="285"/>
        <end position="311"/>
    </location>
</feature>
<dbReference type="InterPro" id="IPR038770">
    <property type="entry name" value="Na+/solute_symporter_sf"/>
</dbReference>
<feature type="transmembrane region" description="Helical" evidence="7">
    <location>
        <begin position="318"/>
        <end position="338"/>
    </location>
</feature>
<dbReference type="PROSITE" id="PS51201">
    <property type="entry name" value="RCK_N"/>
    <property type="match status" value="1"/>
</dbReference>
<dbReference type="SUPFAM" id="SSF51735">
    <property type="entry name" value="NAD(P)-binding Rossmann-fold domains"/>
    <property type="match status" value="1"/>
</dbReference>
<name>A0A1F8CM16_9BACT</name>
<dbReference type="PANTHER" id="PTHR42751:SF3">
    <property type="entry name" value="SODIUM_GLUTAMATE SYMPORTER"/>
    <property type="match status" value="1"/>
</dbReference>
<organism evidence="9 10">
    <name type="scientific">Candidatus Woesebacteria bacterium RIFOXYA1_FULL_40_18</name>
    <dbReference type="NCBI Taxonomy" id="1802532"/>
    <lineage>
        <taxon>Bacteria</taxon>
        <taxon>Candidatus Woeseibacteriota</taxon>
    </lineage>
</organism>
<dbReference type="PANTHER" id="PTHR42751">
    <property type="entry name" value="SODIUM/HYDROGEN EXCHANGER FAMILY/TRKA DOMAIN PROTEIN"/>
    <property type="match status" value="1"/>
</dbReference>
<dbReference type="AlphaFoldDB" id="A0A1F8CM16"/>
<dbReference type="EMBL" id="MGHS01000022">
    <property type="protein sequence ID" value="OGM76625.1"/>
    <property type="molecule type" value="Genomic_DNA"/>
</dbReference>
<dbReference type="Pfam" id="PF02254">
    <property type="entry name" value="TrkA_N"/>
    <property type="match status" value="1"/>
</dbReference>
<keyword evidence="3" id="KW-0813">Transport</keyword>
<dbReference type="GO" id="GO:0006813">
    <property type="term" value="P:potassium ion transport"/>
    <property type="evidence" value="ECO:0007669"/>
    <property type="project" value="InterPro"/>
</dbReference>
<dbReference type="Proteomes" id="UP000177855">
    <property type="component" value="Unassembled WGS sequence"/>
</dbReference>
<evidence type="ECO:0000256" key="6">
    <source>
        <dbReference type="ARBA" id="ARBA00023136"/>
    </source>
</evidence>
<dbReference type="InterPro" id="IPR006153">
    <property type="entry name" value="Cation/H_exchanger_TM"/>
</dbReference>
<accession>A0A1F8CM16</accession>
<keyword evidence="6 7" id="KW-0472">Membrane</keyword>
<feature type="transmembrane region" description="Helical" evidence="7">
    <location>
        <begin position="28"/>
        <end position="44"/>
    </location>
</feature>
<evidence type="ECO:0000256" key="1">
    <source>
        <dbReference type="ARBA" id="ARBA00004141"/>
    </source>
</evidence>
<evidence type="ECO:0000256" key="3">
    <source>
        <dbReference type="ARBA" id="ARBA00022448"/>
    </source>
</evidence>
<feature type="transmembrane region" description="Helical" evidence="7">
    <location>
        <begin position="142"/>
        <end position="164"/>
    </location>
</feature>
<feature type="transmembrane region" description="Helical" evidence="7">
    <location>
        <begin position="50"/>
        <end position="69"/>
    </location>
</feature>
<feature type="transmembrane region" description="Helical" evidence="7">
    <location>
        <begin position="81"/>
        <end position="105"/>
    </location>
</feature>
<proteinExistence type="inferred from homology"/>
<keyword evidence="5 7" id="KW-1133">Transmembrane helix</keyword>
<evidence type="ECO:0000256" key="2">
    <source>
        <dbReference type="ARBA" id="ARBA00005551"/>
    </source>
</evidence>
<dbReference type="Gene3D" id="3.40.50.720">
    <property type="entry name" value="NAD(P)-binding Rossmann-like Domain"/>
    <property type="match status" value="1"/>
</dbReference>
<evidence type="ECO:0000256" key="7">
    <source>
        <dbReference type="SAM" id="Phobius"/>
    </source>
</evidence>
<evidence type="ECO:0000256" key="5">
    <source>
        <dbReference type="ARBA" id="ARBA00022989"/>
    </source>
</evidence>
<feature type="transmembrane region" description="Helical" evidence="7">
    <location>
        <begin position="232"/>
        <end position="249"/>
    </location>
</feature>
<evidence type="ECO:0000256" key="4">
    <source>
        <dbReference type="ARBA" id="ARBA00022692"/>
    </source>
</evidence>